<reference evidence="1" key="1">
    <citation type="submission" date="2020-05" db="EMBL/GenBank/DDBJ databases">
        <title>Large-scale comparative analyses of tick genomes elucidate their genetic diversity and vector capacities.</title>
        <authorList>
            <person name="Jia N."/>
            <person name="Wang J."/>
            <person name="Shi W."/>
            <person name="Du L."/>
            <person name="Sun Y."/>
            <person name="Zhan W."/>
            <person name="Jiang J."/>
            <person name="Wang Q."/>
            <person name="Zhang B."/>
            <person name="Ji P."/>
            <person name="Sakyi L.B."/>
            <person name="Cui X."/>
            <person name="Yuan T."/>
            <person name="Jiang B."/>
            <person name="Yang W."/>
            <person name="Lam T.T.-Y."/>
            <person name="Chang Q."/>
            <person name="Ding S."/>
            <person name="Wang X."/>
            <person name="Zhu J."/>
            <person name="Ruan X."/>
            <person name="Zhao L."/>
            <person name="Wei J."/>
            <person name="Que T."/>
            <person name="Du C."/>
            <person name="Cheng J."/>
            <person name="Dai P."/>
            <person name="Han X."/>
            <person name="Huang E."/>
            <person name="Gao Y."/>
            <person name="Liu J."/>
            <person name="Shao H."/>
            <person name="Ye R."/>
            <person name="Li L."/>
            <person name="Wei W."/>
            <person name="Wang X."/>
            <person name="Wang C."/>
            <person name="Yang T."/>
            <person name="Huo Q."/>
            <person name="Li W."/>
            <person name="Guo W."/>
            <person name="Chen H."/>
            <person name="Zhou L."/>
            <person name="Ni X."/>
            <person name="Tian J."/>
            <person name="Zhou Y."/>
            <person name="Sheng Y."/>
            <person name="Liu T."/>
            <person name="Pan Y."/>
            <person name="Xia L."/>
            <person name="Li J."/>
            <person name="Zhao F."/>
            <person name="Cao W."/>
        </authorList>
    </citation>
    <scope>NUCLEOTIDE SEQUENCE</scope>
    <source>
        <strain evidence="1">Hyas-2018</strain>
    </source>
</reference>
<organism evidence="1 2">
    <name type="scientific">Hyalomma asiaticum</name>
    <name type="common">Tick</name>
    <dbReference type="NCBI Taxonomy" id="266040"/>
    <lineage>
        <taxon>Eukaryota</taxon>
        <taxon>Metazoa</taxon>
        <taxon>Ecdysozoa</taxon>
        <taxon>Arthropoda</taxon>
        <taxon>Chelicerata</taxon>
        <taxon>Arachnida</taxon>
        <taxon>Acari</taxon>
        <taxon>Parasitiformes</taxon>
        <taxon>Ixodida</taxon>
        <taxon>Ixodoidea</taxon>
        <taxon>Ixodidae</taxon>
        <taxon>Hyalomminae</taxon>
        <taxon>Hyalomma</taxon>
    </lineage>
</organism>
<dbReference type="EMBL" id="CM023486">
    <property type="protein sequence ID" value="KAH6927944.1"/>
    <property type="molecule type" value="Genomic_DNA"/>
</dbReference>
<protein>
    <submittedName>
        <fullName evidence="1">Uncharacterized protein</fullName>
    </submittedName>
</protein>
<evidence type="ECO:0000313" key="2">
    <source>
        <dbReference type="Proteomes" id="UP000821845"/>
    </source>
</evidence>
<accession>A0ACB7S1P0</accession>
<comment type="caution">
    <text evidence="1">The sequence shown here is derived from an EMBL/GenBank/DDBJ whole genome shotgun (WGS) entry which is preliminary data.</text>
</comment>
<proteinExistence type="predicted"/>
<name>A0ACB7S1P0_HYAAI</name>
<gene>
    <name evidence="1" type="ORF">HPB50_009997</name>
</gene>
<dbReference type="Proteomes" id="UP000821845">
    <property type="component" value="Chromosome 6"/>
</dbReference>
<keyword evidence="2" id="KW-1185">Reference proteome</keyword>
<sequence length="73" mass="8057">MKHSPRSLFQVGLLVSASLAFCAHDAPHGWHCLDVSEDWAQAPWLINYSWTPAWHSAPSTGTDTAISTGWTLH</sequence>
<evidence type="ECO:0000313" key="1">
    <source>
        <dbReference type="EMBL" id="KAH6927944.1"/>
    </source>
</evidence>